<evidence type="ECO:0000313" key="9">
    <source>
        <dbReference type="Proteomes" id="UP000242972"/>
    </source>
</evidence>
<comment type="caution">
    <text evidence="8">The sequence shown here is derived from an EMBL/GenBank/DDBJ whole genome shotgun (WGS) entry which is preliminary data.</text>
</comment>
<dbReference type="AlphaFoldDB" id="A0A2T2XEH2"/>
<evidence type="ECO:0000259" key="6">
    <source>
        <dbReference type="Pfam" id="PF00725"/>
    </source>
</evidence>
<evidence type="ECO:0000259" key="7">
    <source>
        <dbReference type="Pfam" id="PF02737"/>
    </source>
</evidence>
<evidence type="ECO:0000256" key="4">
    <source>
        <dbReference type="ARBA" id="ARBA00067747"/>
    </source>
</evidence>
<protein>
    <recommendedName>
        <fullName evidence="4">3-hydroxybutyryl-CoA dehydrogenase</fullName>
    </recommendedName>
</protein>
<proteinExistence type="inferred from homology"/>
<dbReference type="EMBL" id="PXYW01000030">
    <property type="protein sequence ID" value="PSR32856.1"/>
    <property type="molecule type" value="Genomic_DNA"/>
</dbReference>
<dbReference type="Pfam" id="PF00725">
    <property type="entry name" value="3HCDH"/>
    <property type="match status" value="1"/>
</dbReference>
<evidence type="ECO:0000256" key="5">
    <source>
        <dbReference type="PIRSR" id="PIRSR000105-1"/>
    </source>
</evidence>
<dbReference type="SUPFAM" id="SSF48179">
    <property type="entry name" value="6-phosphogluconate dehydrogenase C-terminal domain-like"/>
    <property type="match status" value="1"/>
</dbReference>
<dbReference type="InterPro" id="IPR022694">
    <property type="entry name" value="3-OHacyl-CoA_DH"/>
</dbReference>
<feature type="site" description="Important for catalytic activity" evidence="5">
    <location>
        <position position="140"/>
    </location>
</feature>
<evidence type="ECO:0000256" key="2">
    <source>
        <dbReference type="ARBA" id="ARBA00009463"/>
    </source>
</evidence>
<dbReference type="Gene3D" id="3.40.50.720">
    <property type="entry name" value="NAD(P)-binding Rossmann-like Domain"/>
    <property type="match status" value="1"/>
</dbReference>
<dbReference type="InterPro" id="IPR036291">
    <property type="entry name" value="NAD(P)-bd_dom_sf"/>
</dbReference>
<accession>A0A2T2XEH2</accession>
<dbReference type="GO" id="GO:0006631">
    <property type="term" value="P:fatty acid metabolic process"/>
    <property type="evidence" value="ECO:0007669"/>
    <property type="project" value="InterPro"/>
</dbReference>
<name>A0A2T2XEH2_9FIRM</name>
<evidence type="ECO:0000256" key="3">
    <source>
        <dbReference type="ARBA" id="ARBA00023002"/>
    </source>
</evidence>
<keyword evidence="3" id="KW-0560">Oxidoreductase</keyword>
<dbReference type="GO" id="GO:0016616">
    <property type="term" value="F:oxidoreductase activity, acting on the CH-OH group of donors, NAD or NADP as acceptor"/>
    <property type="evidence" value="ECO:0007669"/>
    <property type="project" value="InterPro"/>
</dbReference>
<dbReference type="Pfam" id="PF02737">
    <property type="entry name" value="3HCDH_N"/>
    <property type="match status" value="1"/>
</dbReference>
<comment type="similarity">
    <text evidence="2">Belongs to the 3-hydroxyacyl-CoA dehydrogenase family.</text>
</comment>
<evidence type="ECO:0000313" key="8">
    <source>
        <dbReference type="EMBL" id="PSR32856.1"/>
    </source>
</evidence>
<dbReference type="Proteomes" id="UP000242972">
    <property type="component" value="Unassembled WGS sequence"/>
</dbReference>
<dbReference type="SUPFAM" id="SSF51735">
    <property type="entry name" value="NAD(P)-binding Rossmann-fold domains"/>
    <property type="match status" value="1"/>
</dbReference>
<dbReference type="GO" id="GO:0070403">
    <property type="term" value="F:NAD+ binding"/>
    <property type="evidence" value="ECO:0007669"/>
    <property type="project" value="InterPro"/>
</dbReference>
<feature type="domain" description="3-hydroxyacyl-CoA dehydrogenase C-terminal" evidence="6">
    <location>
        <begin position="186"/>
        <end position="281"/>
    </location>
</feature>
<gene>
    <name evidence="8" type="ORF">C7B46_12280</name>
</gene>
<evidence type="ECO:0000256" key="1">
    <source>
        <dbReference type="ARBA" id="ARBA00005086"/>
    </source>
</evidence>
<dbReference type="InterPro" id="IPR006176">
    <property type="entry name" value="3-OHacyl-CoA_DH_NAD-bd"/>
</dbReference>
<comment type="pathway">
    <text evidence="1">Lipid metabolism; butanoate metabolism.</text>
</comment>
<dbReference type="PANTHER" id="PTHR48075">
    <property type="entry name" value="3-HYDROXYACYL-COA DEHYDROGENASE FAMILY PROTEIN"/>
    <property type="match status" value="1"/>
</dbReference>
<dbReference type="InterPro" id="IPR008927">
    <property type="entry name" value="6-PGluconate_DH-like_C_sf"/>
</dbReference>
<feature type="domain" description="3-hydroxyacyl-CoA dehydrogenase NAD binding" evidence="7">
    <location>
        <begin position="5"/>
        <end position="184"/>
    </location>
</feature>
<organism evidence="8 9">
    <name type="scientific">Sulfobacillus benefaciens</name>
    <dbReference type="NCBI Taxonomy" id="453960"/>
    <lineage>
        <taxon>Bacteria</taxon>
        <taxon>Bacillati</taxon>
        <taxon>Bacillota</taxon>
        <taxon>Clostridia</taxon>
        <taxon>Eubacteriales</taxon>
        <taxon>Clostridiales Family XVII. Incertae Sedis</taxon>
        <taxon>Sulfobacillus</taxon>
    </lineage>
</organism>
<dbReference type="Gene3D" id="1.10.1040.50">
    <property type="match status" value="1"/>
</dbReference>
<dbReference type="PIRSF" id="PIRSF000105">
    <property type="entry name" value="HCDH"/>
    <property type="match status" value="1"/>
</dbReference>
<dbReference type="PANTHER" id="PTHR48075:SF5">
    <property type="entry name" value="3-HYDROXYBUTYRYL-COA DEHYDROGENASE"/>
    <property type="match status" value="1"/>
</dbReference>
<sequence>MYIKKVAVVGAGTMGADICYTIAMAGIPVVLRDVSRDQLDNARQHIGELFQGRVARNRMSPADAEDRMSFITFSGDLQDLDGVTLAIEAVTEKMSIKEAVFRELDQVLSPLSMIVSNTSALSISHLATVTSRPTRVAGMHFFYPAHMMKLVEVIAGDQTSAETIETVTRLAEEIRKIPVNVKECPGFVVNRILMASMAEVLRFKEEHQLDAASIDQAITQNKIAPMGPFMLADALGLDVALEVANTLNQALGDRFKPSRELEQLVAEGHLGMKTGQGFYSYR</sequence>
<dbReference type="InterPro" id="IPR006108">
    <property type="entry name" value="3HC_DH_C"/>
</dbReference>
<dbReference type="FunFam" id="3.40.50.720:FF:000009">
    <property type="entry name" value="Fatty oxidation complex, alpha subunit"/>
    <property type="match status" value="1"/>
</dbReference>
<reference evidence="8 9" key="1">
    <citation type="journal article" date="2014" name="BMC Genomics">
        <title>Comparison of environmental and isolate Sulfobacillus genomes reveals diverse carbon, sulfur, nitrogen, and hydrogen metabolisms.</title>
        <authorList>
            <person name="Justice N.B."/>
            <person name="Norman A."/>
            <person name="Brown C.T."/>
            <person name="Singh A."/>
            <person name="Thomas B.C."/>
            <person name="Banfield J.F."/>
        </authorList>
    </citation>
    <scope>NUCLEOTIDE SEQUENCE [LARGE SCALE GENOMIC DNA]</scope>
    <source>
        <strain evidence="8">AMDSBA4</strain>
    </source>
</reference>